<keyword evidence="3 5" id="KW-0663">Pyridoxal phosphate</keyword>
<dbReference type="InterPro" id="IPR036038">
    <property type="entry name" value="Aminotransferase-like"/>
</dbReference>
<dbReference type="Pfam" id="PF01063">
    <property type="entry name" value="Aminotran_4"/>
    <property type="match status" value="1"/>
</dbReference>
<keyword evidence="6" id="KW-0808">Transferase</keyword>
<dbReference type="GO" id="GO:0008483">
    <property type="term" value="F:transaminase activity"/>
    <property type="evidence" value="ECO:0007669"/>
    <property type="project" value="UniProtKB-KW"/>
</dbReference>
<protein>
    <submittedName>
        <fullName evidence="6">Aminotransferase class IV</fullName>
    </submittedName>
</protein>
<gene>
    <name evidence="6" type="ORF">PRVXT_002348</name>
</gene>
<dbReference type="GO" id="GO:0008652">
    <property type="term" value="P:amino acid biosynthetic process"/>
    <property type="evidence" value="ECO:0007669"/>
    <property type="project" value="UniProtKB-ARBA"/>
</dbReference>
<evidence type="ECO:0000256" key="2">
    <source>
        <dbReference type="ARBA" id="ARBA00009320"/>
    </source>
</evidence>
<dbReference type="SUPFAM" id="SSF56752">
    <property type="entry name" value="D-aminoacid aminotransferase-like PLP-dependent enzymes"/>
    <property type="match status" value="1"/>
</dbReference>
<evidence type="ECO:0000256" key="5">
    <source>
        <dbReference type="RuleBase" id="RU004516"/>
    </source>
</evidence>
<dbReference type="PANTHER" id="PTHR42743:SF11">
    <property type="entry name" value="AMINODEOXYCHORISMATE LYASE"/>
    <property type="match status" value="1"/>
</dbReference>
<dbReference type="AlphaFoldDB" id="A0AAU7VK26"/>
<dbReference type="PANTHER" id="PTHR42743">
    <property type="entry name" value="AMINO-ACID AMINOTRANSFERASE"/>
    <property type="match status" value="1"/>
</dbReference>
<name>A0AAU7VK26_9FIRM</name>
<organism evidence="6">
    <name type="scientific">Proteinivorax tanatarense</name>
    <dbReference type="NCBI Taxonomy" id="1260629"/>
    <lineage>
        <taxon>Bacteria</taxon>
        <taxon>Bacillati</taxon>
        <taxon>Bacillota</taxon>
        <taxon>Clostridia</taxon>
        <taxon>Eubacteriales</taxon>
        <taxon>Proteinivoracaceae</taxon>
        <taxon>Proteinivorax</taxon>
    </lineage>
</organism>
<proteinExistence type="inferred from homology"/>
<dbReference type="GO" id="GO:0046394">
    <property type="term" value="P:carboxylic acid biosynthetic process"/>
    <property type="evidence" value="ECO:0007669"/>
    <property type="project" value="UniProtKB-ARBA"/>
</dbReference>
<dbReference type="Gene3D" id="3.30.470.10">
    <property type="match status" value="1"/>
</dbReference>
<keyword evidence="6" id="KW-0032">Aminotransferase</keyword>
<dbReference type="InterPro" id="IPR018300">
    <property type="entry name" value="Aminotrans_IV_CS"/>
</dbReference>
<dbReference type="Gene3D" id="3.20.10.10">
    <property type="entry name" value="D-amino Acid Aminotransferase, subunit A, domain 2"/>
    <property type="match status" value="1"/>
</dbReference>
<comment type="similarity">
    <text evidence="2 4">Belongs to the class-IV pyridoxal-phosphate-dependent aminotransferase family.</text>
</comment>
<dbReference type="FunFam" id="3.20.10.10:FF:000002">
    <property type="entry name" value="D-alanine aminotransferase"/>
    <property type="match status" value="1"/>
</dbReference>
<dbReference type="InterPro" id="IPR043131">
    <property type="entry name" value="BCAT-like_N"/>
</dbReference>
<dbReference type="PROSITE" id="PS00770">
    <property type="entry name" value="AA_TRANSFER_CLASS_4"/>
    <property type="match status" value="1"/>
</dbReference>
<sequence length="274" mass="31280">MYILVNGKAVKKNHAKVTIDSKGFQYGHSVFETIKVDAGKIFFLEDHIERLQQSCKKVGIETQVSYGELYDQCNTLLNINRVTKGVLKILCAKGDYVDNLIISSRENTYNKEEYDKGFKLGFADEKRNPYSSLTYIKSGNYLENWLAKEKGMKAGFKEVIFLNIHNKIAEGAISNIFFVKNNIIYTPDITCGILPGIMREKVIHLARNSKLQTKVGCYNKNELLSADEVFITNSLLEIMPVSQIEMQKYNTENNIVTTKLRKAFKVTYLEQKEG</sequence>
<dbReference type="GO" id="GO:0005829">
    <property type="term" value="C:cytosol"/>
    <property type="evidence" value="ECO:0007669"/>
    <property type="project" value="TreeGrafter"/>
</dbReference>
<dbReference type="CDD" id="cd00449">
    <property type="entry name" value="PLPDE_IV"/>
    <property type="match status" value="1"/>
</dbReference>
<dbReference type="EMBL" id="CP158367">
    <property type="protein sequence ID" value="XBX74315.1"/>
    <property type="molecule type" value="Genomic_DNA"/>
</dbReference>
<dbReference type="RefSeq" id="WP_350343069.1">
    <property type="nucleotide sequence ID" value="NZ_CP158367.1"/>
</dbReference>
<evidence type="ECO:0000313" key="6">
    <source>
        <dbReference type="EMBL" id="XBX74315.1"/>
    </source>
</evidence>
<evidence type="ECO:0000256" key="4">
    <source>
        <dbReference type="RuleBase" id="RU004106"/>
    </source>
</evidence>
<evidence type="ECO:0000256" key="1">
    <source>
        <dbReference type="ARBA" id="ARBA00001933"/>
    </source>
</evidence>
<dbReference type="InterPro" id="IPR043132">
    <property type="entry name" value="BCAT-like_C"/>
</dbReference>
<accession>A0AAU7VK26</accession>
<dbReference type="InterPro" id="IPR001544">
    <property type="entry name" value="Aminotrans_IV"/>
</dbReference>
<reference evidence="6" key="1">
    <citation type="journal article" date="2013" name="Extremophiles">
        <title>Proteinivorax tanatarense gen. nov., sp. nov., an anaerobic, haloalkaliphilic, proteolytic bacterium isolated from a decaying algal bloom, and proposal of Proteinivoraceae fam. nov.</title>
        <authorList>
            <person name="Kevbrin V."/>
            <person name="Boltyanskaya Y."/>
            <person name="Zhilina T."/>
            <person name="Kolganova T."/>
            <person name="Lavrentjeva E."/>
            <person name="Kuznetsov B."/>
        </authorList>
    </citation>
    <scope>NUCLEOTIDE SEQUENCE</scope>
    <source>
        <strain evidence="6">Z-910T</strain>
    </source>
</reference>
<reference evidence="6" key="2">
    <citation type="submission" date="2024-06" db="EMBL/GenBank/DDBJ databases">
        <authorList>
            <person name="Petrova K.O."/>
            <person name="Toshchakov S.V."/>
            <person name="Boltjanskaja Y.V."/>
            <person name="Kevbrin V."/>
        </authorList>
    </citation>
    <scope>NUCLEOTIDE SEQUENCE</scope>
    <source>
        <strain evidence="6">Z-910T</strain>
    </source>
</reference>
<evidence type="ECO:0000256" key="3">
    <source>
        <dbReference type="ARBA" id="ARBA00022898"/>
    </source>
</evidence>
<dbReference type="InterPro" id="IPR050571">
    <property type="entry name" value="Class-IV_PLP-Dep_Aminotrnsfr"/>
</dbReference>
<comment type="cofactor">
    <cofactor evidence="1 5">
        <name>pyridoxal 5'-phosphate</name>
        <dbReference type="ChEBI" id="CHEBI:597326"/>
    </cofactor>
</comment>